<dbReference type="Proteomes" id="UP001605261">
    <property type="component" value="Unassembled WGS sequence"/>
</dbReference>
<sequence>MAAFSLLLAVAVNAATAMLAVPAEAFDQDLDGSWRTLVARAWPASSTVLRVSRSPA</sequence>
<feature type="chain" id="PRO_5045183850" evidence="1">
    <location>
        <begin position="26"/>
        <end position="56"/>
    </location>
</feature>
<evidence type="ECO:0000313" key="3">
    <source>
        <dbReference type="Proteomes" id="UP001605261"/>
    </source>
</evidence>
<keyword evidence="3" id="KW-1185">Reference proteome</keyword>
<gene>
    <name evidence="2" type="ORF">ACEU0G_003557</name>
</gene>
<feature type="signal peptide" evidence="1">
    <location>
        <begin position="1"/>
        <end position="25"/>
    </location>
</feature>
<reference evidence="2 3" key="1">
    <citation type="submission" date="2024-09" db="EMBL/GenBank/DDBJ databases">
        <authorList>
            <consortium name="All-Russian atlas of soil microorganisms"/>
            <consortium name="as a basis for the search for new antimicrobial producers and enzymes with unique properties"/>
            <person name="Sokolova E.A."/>
            <person name="Voronina E.N."/>
        </authorList>
    </citation>
    <scope>NUCLEOTIDE SEQUENCE [LARGE SCALE GENOMIC DNA]</scope>
    <source>
        <strain evidence="2 3">AF-22b-331.1</strain>
    </source>
</reference>
<name>A0ABW7CX56_9GAMM</name>
<organism evidence="2 3">
    <name type="scientific">Stenotrophomonas nematodicola</name>
    <dbReference type="NCBI Taxonomy" id="2656746"/>
    <lineage>
        <taxon>Bacteria</taxon>
        <taxon>Pseudomonadati</taxon>
        <taxon>Pseudomonadota</taxon>
        <taxon>Gammaproteobacteria</taxon>
        <taxon>Lysobacterales</taxon>
        <taxon>Lysobacteraceae</taxon>
        <taxon>Stenotrophomonas</taxon>
    </lineage>
</organism>
<evidence type="ECO:0000313" key="2">
    <source>
        <dbReference type="EMBL" id="MFG6109544.1"/>
    </source>
</evidence>
<accession>A0ABW7CX56</accession>
<evidence type="ECO:0000256" key="1">
    <source>
        <dbReference type="SAM" id="SignalP"/>
    </source>
</evidence>
<dbReference type="RefSeq" id="WP_394163224.1">
    <property type="nucleotide sequence ID" value="NZ_JBHGCJ010000006.1"/>
</dbReference>
<keyword evidence="1" id="KW-0732">Signal</keyword>
<proteinExistence type="predicted"/>
<protein>
    <submittedName>
        <fullName evidence="2">Uncharacterized protein</fullName>
    </submittedName>
</protein>
<comment type="caution">
    <text evidence="2">The sequence shown here is derived from an EMBL/GenBank/DDBJ whole genome shotgun (WGS) entry which is preliminary data.</text>
</comment>
<dbReference type="EMBL" id="JBHGCJ010000006">
    <property type="protein sequence ID" value="MFG6109544.1"/>
    <property type="molecule type" value="Genomic_DNA"/>
</dbReference>